<comment type="catalytic activity">
    <reaction evidence="16 17">
        <text>epoxyqueuosine(34) in tRNA + AH2 = queuosine(34) in tRNA + A + H2O</text>
        <dbReference type="Rhea" id="RHEA:32159"/>
        <dbReference type="Rhea" id="RHEA-COMP:18571"/>
        <dbReference type="Rhea" id="RHEA-COMP:18582"/>
        <dbReference type="ChEBI" id="CHEBI:13193"/>
        <dbReference type="ChEBI" id="CHEBI:15377"/>
        <dbReference type="ChEBI" id="CHEBI:17499"/>
        <dbReference type="ChEBI" id="CHEBI:194431"/>
        <dbReference type="ChEBI" id="CHEBI:194443"/>
        <dbReference type="EC" id="1.17.99.6"/>
    </reaction>
</comment>
<dbReference type="PANTHER" id="PTHR36701">
    <property type="entry name" value="EPOXYQUEUOSINE REDUCTASE QUEH"/>
    <property type="match status" value="1"/>
</dbReference>
<dbReference type="InterPro" id="IPR003828">
    <property type="entry name" value="QueH"/>
</dbReference>
<comment type="similarity">
    <text evidence="3 17">Belongs to the QueH family.</text>
</comment>
<keyword evidence="13 17" id="KW-1015">Disulfide bond</keyword>
<evidence type="ECO:0000256" key="3">
    <source>
        <dbReference type="ARBA" id="ARBA00008207"/>
    </source>
</evidence>
<evidence type="ECO:0000256" key="9">
    <source>
        <dbReference type="ARBA" id="ARBA00022785"/>
    </source>
</evidence>
<keyword evidence="14 17" id="KW-0676">Redox-active center</keyword>
<organism evidence="18 19">
    <name type="scientific">Desulfacinum hydrothermale DSM 13146</name>
    <dbReference type="NCBI Taxonomy" id="1121390"/>
    <lineage>
        <taxon>Bacteria</taxon>
        <taxon>Pseudomonadati</taxon>
        <taxon>Thermodesulfobacteriota</taxon>
        <taxon>Syntrophobacteria</taxon>
        <taxon>Syntrophobacterales</taxon>
        <taxon>Syntrophobacteraceae</taxon>
        <taxon>Desulfacinum</taxon>
    </lineage>
</organism>
<evidence type="ECO:0000256" key="15">
    <source>
        <dbReference type="ARBA" id="ARBA00031446"/>
    </source>
</evidence>
<evidence type="ECO:0000256" key="1">
    <source>
        <dbReference type="ARBA" id="ARBA00002268"/>
    </source>
</evidence>
<evidence type="ECO:0000256" key="4">
    <source>
        <dbReference type="ARBA" id="ARBA00012622"/>
    </source>
</evidence>
<evidence type="ECO:0000256" key="8">
    <source>
        <dbReference type="ARBA" id="ARBA00022723"/>
    </source>
</evidence>
<keyword evidence="10 17" id="KW-0560">Oxidoreductase</keyword>
<feature type="binding site" evidence="17">
    <location>
        <position position="84"/>
    </location>
    <ligand>
        <name>[4Fe-4S] cluster</name>
        <dbReference type="ChEBI" id="CHEBI:49883"/>
    </ligand>
</feature>
<dbReference type="RefSeq" id="WP_245802319.1">
    <property type="nucleotide sequence ID" value="NZ_FWXF01000001.1"/>
</dbReference>
<name>A0A1W1X210_9BACT</name>
<dbReference type="STRING" id="1121390.SAMN02746041_00435"/>
<evidence type="ECO:0000313" key="19">
    <source>
        <dbReference type="Proteomes" id="UP000192783"/>
    </source>
</evidence>
<dbReference type="GO" id="GO:0052693">
    <property type="term" value="F:epoxyqueuosine reductase activity"/>
    <property type="evidence" value="ECO:0007669"/>
    <property type="project" value="UniProtKB-UniRule"/>
</dbReference>
<gene>
    <name evidence="17" type="primary">queH</name>
    <name evidence="18" type="ORF">SAMN02746041_00435</name>
</gene>
<accession>A0A1W1X210</accession>
<evidence type="ECO:0000256" key="10">
    <source>
        <dbReference type="ARBA" id="ARBA00023002"/>
    </source>
</evidence>
<dbReference type="UniPathway" id="UPA00392"/>
<evidence type="ECO:0000256" key="11">
    <source>
        <dbReference type="ARBA" id="ARBA00023004"/>
    </source>
</evidence>
<evidence type="ECO:0000256" key="13">
    <source>
        <dbReference type="ARBA" id="ARBA00023157"/>
    </source>
</evidence>
<proteinExistence type="inferred from homology"/>
<feature type="binding site" evidence="17">
    <location>
        <position position="10"/>
    </location>
    <ligand>
        <name>[4Fe-4S] cluster</name>
        <dbReference type="ChEBI" id="CHEBI:49883"/>
    </ligand>
</feature>
<keyword evidence="6 17" id="KW-0004">4Fe-4S</keyword>
<evidence type="ECO:0000256" key="12">
    <source>
        <dbReference type="ARBA" id="ARBA00023014"/>
    </source>
</evidence>
<dbReference type="PANTHER" id="PTHR36701:SF1">
    <property type="entry name" value="EPOXYQUEUOSINE REDUCTASE QUEH"/>
    <property type="match status" value="1"/>
</dbReference>
<keyword evidence="8 17" id="KW-0479">Metal-binding</keyword>
<keyword evidence="19" id="KW-1185">Reference proteome</keyword>
<comment type="function">
    <text evidence="1 17">Catalyzes the conversion of epoxyqueuosine (oQ) to queuosine (Q), which is a hypermodified base found in the wobble positions of tRNA(Asp), tRNA(Asn), tRNA(His) and tRNA(Tyr).</text>
</comment>
<keyword evidence="12 17" id="KW-0411">Iron-sulfur</keyword>
<feature type="binding site" evidence="17">
    <location>
        <position position="87"/>
    </location>
    <ligand>
        <name>[4Fe-4S] cluster</name>
        <dbReference type="ChEBI" id="CHEBI:49883"/>
    </ligand>
</feature>
<evidence type="ECO:0000256" key="16">
    <source>
        <dbReference type="ARBA" id="ARBA00047415"/>
    </source>
</evidence>
<evidence type="ECO:0000256" key="6">
    <source>
        <dbReference type="ARBA" id="ARBA00022485"/>
    </source>
</evidence>
<feature type="binding site" evidence="17">
    <location>
        <position position="9"/>
    </location>
    <ligand>
        <name>[4Fe-4S] cluster</name>
        <dbReference type="ChEBI" id="CHEBI:49883"/>
    </ligand>
</feature>
<sequence length="177" mass="21238">MTRILLHTCCGPCLLYPLDWLREEGWTVHAYFYNPHIQPYQELERRLQALEEAAEAKDVPLIVRKDYELETFLRQTAFRERDRCLYCYSRRIEAAARLAKKSRFDAFTTTLLYSKFQKHELIRSLGQEASKRWGIPFVYEDFRTGWRDGKEQAARLGIYRQQYCGCIYSEMERFAPR</sequence>
<dbReference type="AlphaFoldDB" id="A0A1W1X210"/>
<feature type="disulfide bond" description="Redox-active" evidence="17">
    <location>
        <begin position="164"/>
        <end position="166"/>
    </location>
</feature>
<dbReference type="EMBL" id="FWXF01000001">
    <property type="protein sequence ID" value="SMC17972.1"/>
    <property type="molecule type" value="Genomic_DNA"/>
</dbReference>
<dbReference type="Proteomes" id="UP000192783">
    <property type="component" value="Unassembled WGS sequence"/>
</dbReference>
<comment type="pathway">
    <text evidence="2 17">tRNA modification; tRNA-queuosine biosynthesis.</text>
</comment>
<evidence type="ECO:0000256" key="17">
    <source>
        <dbReference type="HAMAP-Rule" id="MF_02089"/>
    </source>
</evidence>
<keyword evidence="7 17" id="KW-0819">tRNA processing</keyword>
<evidence type="ECO:0000313" key="18">
    <source>
        <dbReference type="EMBL" id="SMC17972.1"/>
    </source>
</evidence>
<dbReference type="Pfam" id="PF02677">
    <property type="entry name" value="QueH"/>
    <property type="match status" value="1"/>
</dbReference>
<evidence type="ECO:0000256" key="5">
    <source>
        <dbReference type="ARBA" id="ARBA00016895"/>
    </source>
</evidence>
<keyword evidence="11 17" id="KW-0408">Iron</keyword>
<dbReference type="GO" id="GO:0008616">
    <property type="term" value="P:tRNA queuosine(34) biosynthetic process"/>
    <property type="evidence" value="ECO:0007669"/>
    <property type="project" value="UniProtKB-UniRule"/>
</dbReference>
<evidence type="ECO:0000256" key="7">
    <source>
        <dbReference type="ARBA" id="ARBA00022694"/>
    </source>
</evidence>
<evidence type="ECO:0000256" key="2">
    <source>
        <dbReference type="ARBA" id="ARBA00004691"/>
    </source>
</evidence>
<reference evidence="18 19" key="1">
    <citation type="submission" date="2017-04" db="EMBL/GenBank/DDBJ databases">
        <authorList>
            <person name="Afonso C.L."/>
            <person name="Miller P.J."/>
            <person name="Scott M.A."/>
            <person name="Spackman E."/>
            <person name="Goraichik I."/>
            <person name="Dimitrov K.M."/>
            <person name="Suarez D.L."/>
            <person name="Swayne D.E."/>
        </authorList>
    </citation>
    <scope>NUCLEOTIDE SEQUENCE [LARGE SCALE GENOMIC DNA]</scope>
    <source>
        <strain evidence="18 19">DSM 13146</strain>
    </source>
</reference>
<dbReference type="HAMAP" id="MF_02089">
    <property type="entry name" value="QueH"/>
    <property type="match status" value="1"/>
</dbReference>
<dbReference type="GO" id="GO:0051539">
    <property type="term" value="F:4 iron, 4 sulfur cluster binding"/>
    <property type="evidence" value="ECO:0007669"/>
    <property type="project" value="UniProtKB-UniRule"/>
</dbReference>
<keyword evidence="9 17" id="KW-0671">Queuosine biosynthesis</keyword>
<dbReference type="GO" id="GO:0046872">
    <property type="term" value="F:metal ion binding"/>
    <property type="evidence" value="ECO:0007669"/>
    <property type="project" value="UniProtKB-KW"/>
</dbReference>
<protein>
    <recommendedName>
        <fullName evidence="5 17">Epoxyqueuosine reductase QueH</fullName>
        <ecNumber evidence="4 17">1.17.99.6</ecNumber>
    </recommendedName>
    <alternativeName>
        <fullName evidence="15 17">Queuosine biosynthesis protein QueH</fullName>
    </alternativeName>
</protein>
<evidence type="ECO:0000256" key="14">
    <source>
        <dbReference type="ARBA" id="ARBA00023284"/>
    </source>
</evidence>
<dbReference type="EC" id="1.17.99.6" evidence="4 17"/>